<protein>
    <recommendedName>
        <fullName evidence="1">N-acetyltransferase domain-containing protein</fullName>
    </recommendedName>
</protein>
<dbReference type="AlphaFoldDB" id="A0AAE0TSM8"/>
<sequence length="230" mass="26965">MAEHFKIEFATEEDIPELMKIVAQSFGDYPVEQAFGNIDTQEARKASGRRHLRAWRDHMEESRQYPAIKCVHTDPDTGKKTIVGFAEWFIYDRLRTPEKMEECNSLLSGAWLPEETGQRVRNWMQPLYDARRRWLSGRPHAVLMYMCVHKAWRRRGVATMCIQHGLDRCQELSVPAWLEASAEGEPAYRRLGFVEVEKVSFWIEGEEARFPVMVWWPPGWRVEERVAALP</sequence>
<comment type="caution">
    <text evidence="2">The sequence shown here is derived from an EMBL/GenBank/DDBJ whole genome shotgun (WGS) entry which is preliminary data.</text>
</comment>
<feature type="domain" description="N-acetyltransferase" evidence="1">
    <location>
        <begin position="90"/>
        <end position="218"/>
    </location>
</feature>
<dbReference type="InterPro" id="IPR052523">
    <property type="entry name" value="Trichothecene_AcTrans"/>
</dbReference>
<proteinExistence type="predicted"/>
<gene>
    <name evidence="2" type="ORF">LTR78_010163</name>
</gene>
<dbReference type="PANTHER" id="PTHR42791">
    <property type="entry name" value="GNAT FAMILY ACETYLTRANSFERASE"/>
    <property type="match status" value="1"/>
</dbReference>
<dbReference type="EMBL" id="JAUTXT010000066">
    <property type="protein sequence ID" value="KAK3669991.1"/>
    <property type="molecule type" value="Genomic_DNA"/>
</dbReference>
<dbReference type="GO" id="GO:0016747">
    <property type="term" value="F:acyltransferase activity, transferring groups other than amino-acyl groups"/>
    <property type="evidence" value="ECO:0007669"/>
    <property type="project" value="InterPro"/>
</dbReference>
<dbReference type="PANTHER" id="PTHR42791:SF1">
    <property type="entry name" value="N-ACETYLTRANSFERASE DOMAIN-CONTAINING PROTEIN"/>
    <property type="match status" value="1"/>
</dbReference>
<dbReference type="InterPro" id="IPR000182">
    <property type="entry name" value="GNAT_dom"/>
</dbReference>
<dbReference type="InterPro" id="IPR016181">
    <property type="entry name" value="Acyl_CoA_acyltransferase"/>
</dbReference>
<dbReference type="Proteomes" id="UP001274830">
    <property type="component" value="Unassembled WGS sequence"/>
</dbReference>
<dbReference type="SUPFAM" id="SSF55729">
    <property type="entry name" value="Acyl-CoA N-acyltransferases (Nat)"/>
    <property type="match status" value="1"/>
</dbReference>
<evidence type="ECO:0000313" key="3">
    <source>
        <dbReference type="Proteomes" id="UP001274830"/>
    </source>
</evidence>
<reference evidence="2" key="1">
    <citation type="submission" date="2023-07" db="EMBL/GenBank/DDBJ databases">
        <title>Black Yeasts Isolated from many extreme environments.</title>
        <authorList>
            <person name="Coleine C."/>
            <person name="Stajich J.E."/>
            <person name="Selbmann L."/>
        </authorList>
    </citation>
    <scope>NUCLEOTIDE SEQUENCE</scope>
    <source>
        <strain evidence="2">CCFEE 5485</strain>
    </source>
</reference>
<dbReference type="Gene3D" id="3.40.630.30">
    <property type="match status" value="1"/>
</dbReference>
<keyword evidence="3" id="KW-1185">Reference proteome</keyword>
<evidence type="ECO:0000313" key="2">
    <source>
        <dbReference type="EMBL" id="KAK3669991.1"/>
    </source>
</evidence>
<dbReference type="PROSITE" id="PS51186">
    <property type="entry name" value="GNAT"/>
    <property type="match status" value="1"/>
</dbReference>
<accession>A0AAE0TSM8</accession>
<dbReference type="CDD" id="cd04301">
    <property type="entry name" value="NAT_SF"/>
    <property type="match status" value="1"/>
</dbReference>
<dbReference type="Pfam" id="PF00583">
    <property type="entry name" value="Acetyltransf_1"/>
    <property type="match status" value="1"/>
</dbReference>
<organism evidence="2 3">
    <name type="scientific">Recurvomyces mirabilis</name>
    <dbReference type="NCBI Taxonomy" id="574656"/>
    <lineage>
        <taxon>Eukaryota</taxon>
        <taxon>Fungi</taxon>
        <taxon>Dikarya</taxon>
        <taxon>Ascomycota</taxon>
        <taxon>Pezizomycotina</taxon>
        <taxon>Dothideomycetes</taxon>
        <taxon>Dothideomycetidae</taxon>
        <taxon>Mycosphaerellales</taxon>
        <taxon>Teratosphaeriaceae</taxon>
        <taxon>Recurvomyces</taxon>
    </lineage>
</organism>
<name>A0AAE0TSM8_9PEZI</name>
<evidence type="ECO:0000259" key="1">
    <source>
        <dbReference type="PROSITE" id="PS51186"/>
    </source>
</evidence>